<feature type="domain" description="Nudix hydrolase" evidence="20">
    <location>
        <begin position="8"/>
        <end position="136"/>
    </location>
</feature>
<feature type="binding site" evidence="17">
    <location>
        <position position="35"/>
    </location>
    <ligand>
        <name>8-oxo-dGTP</name>
        <dbReference type="ChEBI" id="CHEBI:77896"/>
    </ligand>
</feature>
<evidence type="ECO:0000256" key="5">
    <source>
        <dbReference type="ARBA" id="ARBA00022723"/>
    </source>
</evidence>
<organism evidence="21 22">
    <name type="scientific">Gammaproteobacteria bacterium LSUCC0057</name>
    <dbReference type="NCBI Taxonomy" id="2559237"/>
    <lineage>
        <taxon>Bacteria</taxon>
        <taxon>Pseudomonadati</taxon>
        <taxon>Pseudomonadota</taxon>
        <taxon>Gammaproteobacteria</taxon>
        <taxon>Cellvibrionales</taxon>
        <taxon>Porticoccaceae</taxon>
        <taxon>SAR92 clade</taxon>
    </lineage>
</organism>
<dbReference type="GO" id="GO:0035539">
    <property type="term" value="F:8-oxo-7,8-dihydrodeoxyguanosine triphosphate pyrophosphatase activity"/>
    <property type="evidence" value="ECO:0007669"/>
    <property type="project" value="UniProtKB-EC"/>
</dbReference>
<reference evidence="21 22" key="1">
    <citation type="submission" date="2019-03" db="EMBL/GenBank/DDBJ databases">
        <title>Draft genome of Gammaproteobacteria bacterium LSUCC0057, a member of the SAR92 clade.</title>
        <authorList>
            <person name="Lanclos V.C."/>
            <person name="Doiron C."/>
            <person name="Henson M.W."/>
            <person name="Thrash J.C."/>
        </authorList>
    </citation>
    <scope>NUCLEOTIDE SEQUENCE [LARGE SCALE GENOMIC DNA]</scope>
    <source>
        <strain evidence="21 22">LSUCC0057</strain>
    </source>
</reference>
<dbReference type="NCBIfam" id="TIGR00586">
    <property type="entry name" value="mutt"/>
    <property type="match status" value="1"/>
</dbReference>
<sequence length="145" mass="16178">MPNTAPEPGYIAVAAAVIVDGTGRCLLSYRHSGQHQGDCWEFPGGKLEPGESAEQALRRELHEELGITAEIGPLLHQQQHRYSDKSVQLFFFQVERWRGEPTGREGQPLSWQHVAALKPEQFPAANRELVAQLQRAERSPSAARD</sequence>
<feature type="binding site" evidence="17">
    <location>
        <begin position="41"/>
        <end position="44"/>
    </location>
    <ligand>
        <name>8-oxo-dGTP</name>
        <dbReference type="ChEBI" id="CHEBI:77896"/>
    </ligand>
</feature>
<dbReference type="GO" id="GO:0006260">
    <property type="term" value="P:DNA replication"/>
    <property type="evidence" value="ECO:0007669"/>
    <property type="project" value="UniProtKB-KW"/>
</dbReference>
<evidence type="ECO:0000256" key="10">
    <source>
        <dbReference type="ARBA" id="ARBA00035861"/>
    </source>
</evidence>
<evidence type="ECO:0000259" key="20">
    <source>
        <dbReference type="PROSITE" id="PS51462"/>
    </source>
</evidence>
<dbReference type="InterPro" id="IPR020084">
    <property type="entry name" value="NUDIX_hydrolase_CS"/>
</dbReference>
<name>A0A4Y8UHU7_9GAMM</name>
<comment type="catalytic activity">
    <reaction evidence="11">
        <text>8-oxo-GTP + H2O = 8-oxo-GMP + diphosphate + H(+)</text>
        <dbReference type="Rhea" id="RHEA:67616"/>
        <dbReference type="ChEBI" id="CHEBI:15377"/>
        <dbReference type="ChEBI" id="CHEBI:15378"/>
        <dbReference type="ChEBI" id="CHEBI:33019"/>
        <dbReference type="ChEBI" id="CHEBI:143553"/>
        <dbReference type="ChEBI" id="CHEBI:145694"/>
    </reaction>
</comment>
<dbReference type="GO" id="GO:0008413">
    <property type="term" value="F:8-oxo-7,8-dihydroguanosine triphosphate pyrophosphatase activity"/>
    <property type="evidence" value="ECO:0007669"/>
    <property type="project" value="InterPro"/>
</dbReference>
<comment type="catalytic activity">
    <reaction evidence="10">
        <text>8-oxo-dGTP + H2O = 8-oxo-dGMP + diphosphate + H(+)</text>
        <dbReference type="Rhea" id="RHEA:31575"/>
        <dbReference type="ChEBI" id="CHEBI:15377"/>
        <dbReference type="ChEBI" id="CHEBI:15378"/>
        <dbReference type="ChEBI" id="CHEBI:33019"/>
        <dbReference type="ChEBI" id="CHEBI:63224"/>
        <dbReference type="ChEBI" id="CHEBI:77896"/>
        <dbReference type="EC" id="3.6.1.55"/>
    </reaction>
</comment>
<feature type="binding site" evidence="17">
    <location>
        <position position="126"/>
    </location>
    <ligand>
        <name>8-oxo-dGTP</name>
        <dbReference type="ChEBI" id="CHEBI:77896"/>
    </ligand>
</feature>
<feature type="binding site" evidence="18">
    <location>
        <position position="64"/>
    </location>
    <ligand>
        <name>Mg(2+)</name>
        <dbReference type="ChEBI" id="CHEBI:18420"/>
    </ligand>
</feature>
<evidence type="ECO:0000256" key="14">
    <source>
        <dbReference type="ARBA" id="ARBA00041592"/>
    </source>
</evidence>
<dbReference type="SUPFAM" id="SSF55811">
    <property type="entry name" value="Nudix"/>
    <property type="match status" value="1"/>
</dbReference>
<evidence type="ECO:0000313" key="22">
    <source>
        <dbReference type="Proteomes" id="UP000298133"/>
    </source>
</evidence>
<evidence type="ECO:0000256" key="9">
    <source>
        <dbReference type="ARBA" id="ARBA00023204"/>
    </source>
</evidence>
<evidence type="ECO:0000256" key="18">
    <source>
        <dbReference type="PIRSR" id="PIRSR603561-2"/>
    </source>
</evidence>
<keyword evidence="4" id="KW-0235">DNA replication</keyword>
<dbReference type="FunFam" id="3.90.79.10:FF:000014">
    <property type="entry name" value="8-oxo-dGTP diphosphatase MutT"/>
    <property type="match status" value="1"/>
</dbReference>
<comment type="similarity">
    <text evidence="2 19">Belongs to the Nudix hydrolase family.</text>
</comment>
<evidence type="ECO:0000256" key="8">
    <source>
        <dbReference type="ARBA" id="ARBA00022842"/>
    </source>
</evidence>
<evidence type="ECO:0000256" key="6">
    <source>
        <dbReference type="ARBA" id="ARBA00022763"/>
    </source>
</evidence>
<keyword evidence="8 18" id="KW-0460">Magnesium</keyword>
<dbReference type="InterPro" id="IPR020476">
    <property type="entry name" value="Nudix_hydrolase"/>
</dbReference>
<comment type="caution">
    <text evidence="21">The sequence shown here is derived from an EMBL/GenBank/DDBJ whole genome shotgun (WGS) entry which is preliminary data.</text>
</comment>
<keyword evidence="7 19" id="KW-0378">Hydrolase</keyword>
<keyword evidence="6" id="KW-0227">DNA damage</keyword>
<dbReference type="PANTHER" id="PTHR47707">
    <property type="entry name" value="8-OXO-DGTP DIPHOSPHATASE"/>
    <property type="match status" value="1"/>
</dbReference>
<evidence type="ECO:0000256" key="13">
    <source>
        <dbReference type="ARBA" id="ARBA00040794"/>
    </source>
</evidence>
<evidence type="ECO:0000256" key="11">
    <source>
        <dbReference type="ARBA" id="ARBA00036904"/>
    </source>
</evidence>
<evidence type="ECO:0000313" key="21">
    <source>
        <dbReference type="EMBL" id="TFH68426.1"/>
    </source>
</evidence>
<evidence type="ECO:0000256" key="2">
    <source>
        <dbReference type="ARBA" id="ARBA00005582"/>
    </source>
</evidence>
<dbReference type="Pfam" id="PF00293">
    <property type="entry name" value="NUDIX"/>
    <property type="match status" value="1"/>
</dbReference>
<dbReference type="GO" id="GO:0044715">
    <property type="term" value="F:8-oxo-dGDP phosphatase activity"/>
    <property type="evidence" value="ECO:0007669"/>
    <property type="project" value="TreeGrafter"/>
</dbReference>
<dbReference type="OrthoDB" id="9810648at2"/>
<dbReference type="GO" id="GO:0046872">
    <property type="term" value="F:metal ion binding"/>
    <property type="evidence" value="ECO:0007669"/>
    <property type="project" value="UniProtKB-KW"/>
</dbReference>
<dbReference type="PANTHER" id="PTHR47707:SF1">
    <property type="entry name" value="NUDIX HYDROLASE FAMILY PROTEIN"/>
    <property type="match status" value="1"/>
</dbReference>
<feature type="binding site" evidence="17">
    <location>
        <position position="30"/>
    </location>
    <ligand>
        <name>8-oxo-dGTP</name>
        <dbReference type="ChEBI" id="CHEBI:77896"/>
    </ligand>
</feature>
<evidence type="ECO:0000256" key="15">
    <source>
        <dbReference type="ARBA" id="ARBA00041979"/>
    </source>
</evidence>
<evidence type="ECO:0000256" key="19">
    <source>
        <dbReference type="RuleBase" id="RU003476"/>
    </source>
</evidence>
<dbReference type="PROSITE" id="PS51462">
    <property type="entry name" value="NUDIX"/>
    <property type="match status" value="1"/>
</dbReference>
<dbReference type="GO" id="GO:0006281">
    <property type="term" value="P:DNA repair"/>
    <property type="evidence" value="ECO:0007669"/>
    <property type="project" value="UniProtKB-KW"/>
</dbReference>
<evidence type="ECO:0000256" key="17">
    <source>
        <dbReference type="PIRSR" id="PIRSR603561-1"/>
    </source>
</evidence>
<dbReference type="InterPro" id="IPR015797">
    <property type="entry name" value="NUDIX_hydrolase-like_dom_sf"/>
</dbReference>
<evidence type="ECO:0000256" key="16">
    <source>
        <dbReference type="ARBA" id="ARBA00042798"/>
    </source>
</evidence>
<dbReference type="GO" id="GO:0044716">
    <property type="term" value="F:8-oxo-GDP phosphatase activity"/>
    <property type="evidence" value="ECO:0007669"/>
    <property type="project" value="TreeGrafter"/>
</dbReference>
<keyword evidence="5 18" id="KW-0479">Metal-binding</keyword>
<gene>
    <name evidence="21" type="primary">mutT</name>
    <name evidence="21" type="ORF">E3W66_00235</name>
</gene>
<evidence type="ECO:0000256" key="7">
    <source>
        <dbReference type="ARBA" id="ARBA00022801"/>
    </source>
</evidence>
<evidence type="ECO:0000256" key="3">
    <source>
        <dbReference type="ARBA" id="ARBA00022457"/>
    </source>
</evidence>
<dbReference type="CDD" id="cd03425">
    <property type="entry name" value="NUDIX_MutT_NudA_like"/>
    <property type="match status" value="1"/>
</dbReference>
<dbReference type="AlphaFoldDB" id="A0A4Y8UHU7"/>
<dbReference type="EMBL" id="SPIA01000001">
    <property type="protein sequence ID" value="TFH68426.1"/>
    <property type="molecule type" value="Genomic_DNA"/>
</dbReference>
<keyword evidence="9" id="KW-0234">DNA repair</keyword>
<evidence type="ECO:0000256" key="4">
    <source>
        <dbReference type="ARBA" id="ARBA00022705"/>
    </source>
</evidence>
<dbReference type="PRINTS" id="PR00502">
    <property type="entry name" value="NUDIXFAMILY"/>
</dbReference>
<dbReference type="Proteomes" id="UP000298133">
    <property type="component" value="Unassembled WGS sequence"/>
</dbReference>
<proteinExistence type="inferred from homology"/>
<keyword evidence="3" id="KW-0515">Mutator protein</keyword>
<evidence type="ECO:0000256" key="1">
    <source>
        <dbReference type="ARBA" id="ARBA00001946"/>
    </source>
</evidence>
<comment type="cofactor">
    <cofactor evidence="1 18">
        <name>Mg(2+)</name>
        <dbReference type="ChEBI" id="CHEBI:18420"/>
    </cofactor>
</comment>
<dbReference type="EC" id="3.6.1.55" evidence="12"/>
<dbReference type="InterPro" id="IPR003561">
    <property type="entry name" value="Mutator_MutT"/>
</dbReference>
<keyword evidence="22" id="KW-1185">Reference proteome</keyword>
<dbReference type="InterPro" id="IPR000086">
    <property type="entry name" value="NUDIX_hydrolase_dom"/>
</dbReference>
<feature type="binding site" evidence="18">
    <location>
        <position position="44"/>
    </location>
    <ligand>
        <name>Mg(2+)</name>
        <dbReference type="ChEBI" id="CHEBI:18420"/>
    </ligand>
</feature>
<accession>A0A4Y8UHU7</accession>
<dbReference type="PROSITE" id="PS00893">
    <property type="entry name" value="NUDIX_BOX"/>
    <property type="match status" value="1"/>
</dbReference>
<evidence type="ECO:0000256" key="12">
    <source>
        <dbReference type="ARBA" id="ARBA00038905"/>
    </source>
</evidence>
<protein>
    <recommendedName>
        <fullName evidence="13">8-oxo-dGTP diphosphatase</fullName>
        <ecNumber evidence="12">3.6.1.55</ecNumber>
    </recommendedName>
    <alternativeName>
        <fullName evidence="16">7,8-dihydro-8-oxoguanine-triphosphatase</fullName>
    </alternativeName>
    <alternativeName>
        <fullName evidence="15">Mutator protein MutT</fullName>
    </alternativeName>
    <alternativeName>
        <fullName evidence="14">dGTP pyrophosphohydrolase</fullName>
    </alternativeName>
</protein>
<dbReference type="Gene3D" id="3.90.79.10">
    <property type="entry name" value="Nucleoside Triphosphate Pyrophosphohydrolase"/>
    <property type="match status" value="1"/>
</dbReference>
<dbReference type="InterPro" id="IPR047127">
    <property type="entry name" value="MutT-like"/>
</dbReference>